<feature type="transmembrane region" description="Helical" evidence="1">
    <location>
        <begin position="93"/>
        <end position="115"/>
    </location>
</feature>
<keyword evidence="1" id="KW-0812">Transmembrane</keyword>
<keyword evidence="3" id="KW-1185">Reference proteome</keyword>
<evidence type="ECO:0000313" key="3">
    <source>
        <dbReference type="Proteomes" id="UP000548787"/>
    </source>
</evidence>
<evidence type="ECO:0000313" key="2">
    <source>
        <dbReference type="EMBL" id="MBA3926129.1"/>
    </source>
</evidence>
<feature type="transmembrane region" description="Helical" evidence="1">
    <location>
        <begin position="66"/>
        <end position="87"/>
    </location>
</feature>
<name>A0A7W1T654_9LIST</name>
<dbReference type="RefSeq" id="WP_181676324.1">
    <property type="nucleotide sequence ID" value="NZ_JABJVM010000005.1"/>
</dbReference>
<protein>
    <submittedName>
        <fullName evidence="2">Uncharacterized protein</fullName>
    </submittedName>
</protein>
<sequence>MWNLFIVIVLTITILSIIPMSIIGAQRIKKGQLDNYLVHRMVSGRIWRHIKDKNTVTVLSSKVQRLLFTSYIFSMIGILVMLIWLVGTNFWNWSLWLSSVFLAIIAIAIVFQILANKTFNQECSNQSTSA</sequence>
<dbReference type="AlphaFoldDB" id="A0A7W1T654"/>
<proteinExistence type="predicted"/>
<organism evidence="2 3">
    <name type="scientific">Listeria rustica</name>
    <dbReference type="NCBI Taxonomy" id="2713503"/>
    <lineage>
        <taxon>Bacteria</taxon>
        <taxon>Bacillati</taxon>
        <taxon>Bacillota</taxon>
        <taxon>Bacilli</taxon>
        <taxon>Bacillales</taxon>
        <taxon>Listeriaceae</taxon>
        <taxon>Listeria</taxon>
    </lineage>
</organism>
<feature type="transmembrane region" description="Helical" evidence="1">
    <location>
        <begin position="6"/>
        <end position="25"/>
    </location>
</feature>
<gene>
    <name evidence="2" type="ORF">HPK16_07220</name>
</gene>
<evidence type="ECO:0000256" key="1">
    <source>
        <dbReference type="SAM" id="Phobius"/>
    </source>
</evidence>
<reference evidence="2 3" key="1">
    <citation type="submission" date="2020-08" db="EMBL/GenBank/DDBJ databases">
        <title>Listeria ohnekaius sp. nov. and Listeria portnoyii sp. nov. isolated from non-agricultural and natural environments.</title>
        <authorList>
            <person name="Weller D."/>
            <person name="Belias A.M."/>
            <person name="Liao J."/>
            <person name="Guo S."/>
            <person name="Orsi R.H."/>
            <person name="Wiedmann M."/>
        </authorList>
    </citation>
    <scope>NUCLEOTIDE SEQUENCE [LARGE SCALE GENOMIC DNA]</scope>
    <source>
        <strain evidence="2 3">FSL W9-0585</strain>
    </source>
</reference>
<dbReference type="EMBL" id="JABJVM010000005">
    <property type="protein sequence ID" value="MBA3926129.1"/>
    <property type="molecule type" value="Genomic_DNA"/>
</dbReference>
<keyword evidence="1" id="KW-0472">Membrane</keyword>
<comment type="caution">
    <text evidence="2">The sequence shown here is derived from an EMBL/GenBank/DDBJ whole genome shotgun (WGS) entry which is preliminary data.</text>
</comment>
<accession>A0A7W1T654</accession>
<dbReference type="Proteomes" id="UP000548787">
    <property type="component" value="Unassembled WGS sequence"/>
</dbReference>
<keyword evidence="1" id="KW-1133">Transmembrane helix</keyword>